<proteinExistence type="inferred from homology"/>
<dbReference type="GO" id="GO:0003735">
    <property type="term" value="F:structural constituent of ribosome"/>
    <property type="evidence" value="ECO:0007669"/>
    <property type="project" value="InterPro"/>
</dbReference>
<dbReference type="GO" id="GO:0006412">
    <property type="term" value="P:translation"/>
    <property type="evidence" value="ECO:0007669"/>
    <property type="project" value="InterPro"/>
</dbReference>
<evidence type="ECO:0000256" key="4">
    <source>
        <dbReference type="SAM" id="MobiDB-lite"/>
    </source>
</evidence>
<dbReference type="SUPFAM" id="SSF50104">
    <property type="entry name" value="Translation proteins SH3-like domain"/>
    <property type="match status" value="1"/>
</dbReference>
<dbReference type="AlphaFoldDB" id="A0A0D2MQ53"/>
<feature type="region of interest" description="Disordered" evidence="4">
    <location>
        <begin position="73"/>
        <end position="127"/>
    </location>
</feature>
<keyword evidence="6" id="KW-1185">Reference proteome</keyword>
<dbReference type="EMBL" id="CM001742">
    <property type="protein sequence ID" value="KJB20917.1"/>
    <property type="molecule type" value="Genomic_DNA"/>
</dbReference>
<dbReference type="Gramene" id="KJB20917">
    <property type="protein sequence ID" value="KJB20917"/>
    <property type="gene ID" value="B456_003G177300"/>
</dbReference>
<evidence type="ECO:0000256" key="2">
    <source>
        <dbReference type="ARBA" id="ARBA00022980"/>
    </source>
</evidence>
<evidence type="ECO:0000313" key="6">
    <source>
        <dbReference type="Proteomes" id="UP000032304"/>
    </source>
</evidence>
<evidence type="ECO:0008006" key="7">
    <source>
        <dbReference type="Google" id="ProtNLM"/>
    </source>
</evidence>
<gene>
    <name evidence="5" type="ORF">B456_003G177300</name>
</gene>
<feature type="compositionally biased region" description="Acidic residues" evidence="4">
    <location>
        <begin position="99"/>
        <end position="114"/>
    </location>
</feature>
<evidence type="ECO:0000256" key="1">
    <source>
        <dbReference type="ARBA" id="ARBA00005781"/>
    </source>
</evidence>
<name>A0A0D2MQ53_GOSRA</name>
<dbReference type="PANTHER" id="PTHR15680:SF10">
    <property type="entry name" value="LARGE RIBOSOMAL SUBUNIT PROTEIN BL19CY-RELATED"/>
    <property type="match status" value="1"/>
</dbReference>
<evidence type="ECO:0000256" key="3">
    <source>
        <dbReference type="ARBA" id="ARBA00023274"/>
    </source>
</evidence>
<keyword evidence="2" id="KW-0689">Ribosomal protein</keyword>
<dbReference type="GO" id="GO:1990904">
    <property type="term" value="C:ribonucleoprotein complex"/>
    <property type="evidence" value="ECO:0007669"/>
    <property type="project" value="UniProtKB-KW"/>
</dbReference>
<comment type="similarity">
    <text evidence="1">Belongs to the bacterial ribosomal protein bL19 family.</text>
</comment>
<organism evidence="5 6">
    <name type="scientific">Gossypium raimondii</name>
    <name type="common">Peruvian cotton</name>
    <name type="synonym">Gossypium klotzschianum subsp. raimondii</name>
    <dbReference type="NCBI Taxonomy" id="29730"/>
    <lineage>
        <taxon>Eukaryota</taxon>
        <taxon>Viridiplantae</taxon>
        <taxon>Streptophyta</taxon>
        <taxon>Embryophyta</taxon>
        <taxon>Tracheophyta</taxon>
        <taxon>Spermatophyta</taxon>
        <taxon>Magnoliopsida</taxon>
        <taxon>eudicotyledons</taxon>
        <taxon>Gunneridae</taxon>
        <taxon>Pentapetalae</taxon>
        <taxon>rosids</taxon>
        <taxon>malvids</taxon>
        <taxon>Malvales</taxon>
        <taxon>Malvaceae</taxon>
        <taxon>Malvoideae</taxon>
        <taxon>Gossypium</taxon>
    </lineage>
</organism>
<dbReference type="InterPro" id="IPR001857">
    <property type="entry name" value="Ribosomal_bL19"/>
</dbReference>
<dbReference type="InterPro" id="IPR008991">
    <property type="entry name" value="Translation_prot_SH3-like_sf"/>
</dbReference>
<dbReference type="Gene3D" id="2.30.30.790">
    <property type="match status" value="1"/>
</dbReference>
<feature type="compositionally biased region" description="Basic and acidic residues" evidence="4">
    <location>
        <begin position="81"/>
        <end position="98"/>
    </location>
</feature>
<dbReference type="Pfam" id="PF01245">
    <property type="entry name" value="Ribosomal_L19"/>
    <property type="match status" value="1"/>
</dbReference>
<evidence type="ECO:0000313" key="5">
    <source>
        <dbReference type="EMBL" id="KJB20917.1"/>
    </source>
</evidence>
<accession>A0A0D2MQ53</accession>
<dbReference type="InterPro" id="IPR038657">
    <property type="entry name" value="Ribosomal_bL19_sf"/>
</dbReference>
<keyword evidence="3" id="KW-0687">Ribonucleoprotein</keyword>
<dbReference type="GO" id="GO:0005840">
    <property type="term" value="C:ribosome"/>
    <property type="evidence" value="ECO:0007669"/>
    <property type="project" value="UniProtKB-KW"/>
</dbReference>
<dbReference type="Proteomes" id="UP000032304">
    <property type="component" value="Chromosome 3"/>
</dbReference>
<dbReference type="PANTHER" id="PTHR15680">
    <property type="entry name" value="RIBOSOMAL PROTEIN L19"/>
    <property type="match status" value="1"/>
</dbReference>
<reference evidence="5 6" key="1">
    <citation type="journal article" date="2012" name="Nature">
        <title>Repeated polyploidization of Gossypium genomes and the evolution of spinnable cotton fibres.</title>
        <authorList>
            <person name="Paterson A.H."/>
            <person name="Wendel J.F."/>
            <person name="Gundlach H."/>
            <person name="Guo H."/>
            <person name="Jenkins J."/>
            <person name="Jin D."/>
            <person name="Llewellyn D."/>
            <person name="Showmaker K.C."/>
            <person name="Shu S."/>
            <person name="Udall J."/>
            <person name="Yoo M.J."/>
            <person name="Byers R."/>
            <person name="Chen W."/>
            <person name="Doron-Faigenboim A."/>
            <person name="Duke M.V."/>
            <person name="Gong L."/>
            <person name="Grimwood J."/>
            <person name="Grover C."/>
            <person name="Grupp K."/>
            <person name="Hu G."/>
            <person name="Lee T.H."/>
            <person name="Li J."/>
            <person name="Lin L."/>
            <person name="Liu T."/>
            <person name="Marler B.S."/>
            <person name="Page J.T."/>
            <person name="Roberts A.W."/>
            <person name="Romanel E."/>
            <person name="Sanders W.S."/>
            <person name="Szadkowski E."/>
            <person name="Tan X."/>
            <person name="Tang H."/>
            <person name="Xu C."/>
            <person name="Wang J."/>
            <person name="Wang Z."/>
            <person name="Zhang D."/>
            <person name="Zhang L."/>
            <person name="Ashrafi H."/>
            <person name="Bedon F."/>
            <person name="Bowers J.E."/>
            <person name="Brubaker C.L."/>
            <person name="Chee P.W."/>
            <person name="Das S."/>
            <person name="Gingle A.R."/>
            <person name="Haigler C.H."/>
            <person name="Harker D."/>
            <person name="Hoffmann L.V."/>
            <person name="Hovav R."/>
            <person name="Jones D.C."/>
            <person name="Lemke C."/>
            <person name="Mansoor S."/>
            <person name="ur Rahman M."/>
            <person name="Rainville L.N."/>
            <person name="Rambani A."/>
            <person name="Reddy U.K."/>
            <person name="Rong J.K."/>
            <person name="Saranga Y."/>
            <person name="Scheffler B.E."/>
            <person name="Scheffler J.A."/>
            <person name="Stelly D.M."/>
            <person name="Triplett B.A."/>
            <person name="Van Deynze A."/>
            <person name="Vaslin M.F."/>
            <person name="Waghmare V.N."/>
            <person name="Walford S.A."/>
            <person name="Wright R.J."/>
            <person name="Zaki E.A."/>
            <person name="Zhang T."/>
            <person name="Dennis E.S."/>
            <person name="Mayer K.F."/>
            <person name="Peterson D.G."/>
            <person name="Rokhsar D.S."/>
            <person name="Wang X."/>
            <person name="Schmutz J."/>
        </authorList>
    </citation>
    <scope>NUCLEOTIDE SEQUENCE [LARGE SCALE GENOMIC DNA]</scope>
</reference>
<protein>
    <recommendedName>
        <fullName evidence="7">KOW domain-containing protein</fullName>
    </recommendedName>
</protein>
<sequence>MASQVLPQALHMIPRNQVQPFNPVKNRGFSAFLSRGPSPLTTSKVSVSGFHSKVPVGSSFSCFARRGFVVRAESNPEGEGEAERNENGVEEPETKAEAEVEGEGEGEGEDEAEEEKPKEPRKPRIKLGDIMGILNKRAIEASDKERPTPDLRTGDIVEIKLEVPENRRRLSVYKGIVISKQNAGIHTTIRIRRIIAGIGVEIVFPLLAEHKGN</sequence>